<comment type="subcellular location">
    <subcellularLocation>
        <location evidence="1">Membrane</location>
        <topology evidence="1">Single-pass membrane protein</topology>
    </subcellularLocation>
</comment>
<evidence type="ECO:0000256" key="3">
    <source>
        <dbReference type="ARBA" id="ARBA00022692"/>
    </source>
</evidence>
<evidence type="ECO:0000256" key="6">
    <source>
        <dbReference type="SAM" id="Phobius"/>
    </source>
</evidence>
<comment type="similarity">
    <text evidence="2">Belongs to the UPF0389 family.</text>
</comment>
<dbReference type="AlphaFoldDB" id="A0A0N5B3F5"/>
<dbReference type="PROSITE" id="PS51257">
    <property type="entry name" value="PROKAR_LIPOPROTEIN"/>
    <property type="match status" value="1"/>
</dbReference>
<evidence type="ECO:0000256" key="5">
    <source>
        <dbReference type="ARBA" id="ARBA00023136"/>
    </source>
</evidence>
<dbReference type="WBParaSite" id="SPAL_0000060600.1">
    <property type="protein sequence ID" value="SPAL_0000060600.1"/>
    <property type="gene ID" value="SPAL_0000060600"/>
</dbReference>
<feature type="transmembrane region" description="Helical" evidence="6">
    <location>
        <begin position="117"/>
        <end position="134"/>
    </location>
</feature>
<organism evidence="7 8">
    <name type="scientific">Strongyloides papillosus</name>
    <name type="common">Intestinal threadworm</name>
    <dbReference type="NCBI Taxonomy" id="174720"/>
    <lineage>
        <taxon>Eukaryota</taxon>
        <taxon>Metazoa</taxon>
        <taxon>Ecdysozoa</taxon>
        <taxon>Nematoda</taxon>
        <taxon>Chromadorea</taxon>
        <taxon>Rhabditida</taxon>
        <taxon>Tylenchina</taxon>
        <taxon>Panagrolaimomorpha</taxon>
        <taxon>Strongyloidoidea</taxon>
        <taxon>Strongyloididae</taxon>
        <taxon>Strongyloides</taxon>
    </lineage>
</organism>
<keyword evidence="3 6" id="KW-0812">Transmembrane</keyword>
<keyword evidence="5 6" id="KW-0472">Membrane</keyword>
<dbReference type="Pfam" id="PF06388">
    <property type="entry name" value="DUF1075"/>
    <property type="match status" value="1"/>
</dbReference>
<evidence type="ECO:0000256" key="4">
    <source>
        <dbReference type="ARBA" id="ARBA00022989"/>
    </source>
</evidence>
<dbReference type="Proteomes" id="UP000046392">
    <property type="component" value="Unplaced"/>
</dbReference>
<evidence type="ECO:0000313" key="7">
    <source>
        <dbReference type="Proteomes" id="UP000046392"/>
    </source>
</evidence>
<accession>A0A0N5B3F5</accession>
<evidence type="ECO:0000313" key="8">
    <source>
        <dbReference type="WBParaSite" id="SPAL_0000060600.1"/>
    </source>
</evidence>
<keyword evidence="7" id="KW-1185">Reference proteome</keyword>
<dbReference type="GO" id="GO:0016020">
    <property type="term" value="C:membrane"/>
    <property type="evidence" value="ECO:0007669"/>
    <property type="project" value="UniProtKB-SubCell"/>
</dbReference>
<name>A0A0N5B3F5_STREA</name>
<evidence type="ECO:0000256" key="1">
    <source>
        <dbReference type="ARBA" id="ARBA00004167"/>
    </source>
</evidence>
<dbReference type="InterPro" id="IPR009432">
    <property type="entry name" value="DUF1075"/>
</dbReference>
<sequence length="156" mass="17745">MHRPIISVTRNIYPKSVKNIMSRCSSAGINSLSGCNKDTDHPKNKICDNSSFMKTSNHNNLQSKTLHTTSTTSREVIRPTDFQKALFLLTRMYKNRADIPEFVSGRTIQELNHESRSLVGIGFCLIIVTFLYTMEFDMANGSNNNKTNLYHLSRII</sequence>
<evidence type="ECO:0000256" key="2">
    <source>
        <dbReference type="ARBA" id="ARBA00007363"/>
    </source>
</evidence>
<proteinExistence type="inferred from homology"/>
<keyword evidence="4 6" id="KW-1133">Transmembrane helix</keyword>
<reference evidence="8" key="1">
    <citation type="submission" date="2017-02" db="UniProtKB">
        <authorList>
            <consortium name="WormBaseParasite"/>
        </authorList>
    </citation>
    <scope>IDENTIFICATION</scope>
</reference>
<protein>
    <submittedName>
        <fullName evidence="8">Uncharacterized protein</fullName>
    </submittedName>
</protein>